<gene>
    <name evidence="1" type="ORF">PM001_LOCUS4365</name>
</gene>
<evidence type="ECO:0000313" key="2">
    <source>
        <dbReference type="Proteomes" id="UP001162060"/>
    </source>
</evidence>
<dbReference type="EMBL" id="CAKLBY020000036">
    <property type="protein sequence ID" value="CAK7911434.1"/>
    <property type="molecule type" value="Genomic_DNA"/>
</dbReference>
<evidence type="ECO:0008006" key="3">
    <source>
        <dbReference type="Google" id="ProtNLM"/>
    </source>
</evidence>
<dbReference type="Proteomes" id="UP001162060">
    <property type="component" value="Unassembled WGS sequence"/>
</dbReference>
<accession>A0AAV1TDJ0</accession>
<sequence>MEDVNPFERPDYESLALDMGVRLWRVEVSLAVKKLLSLGSTYEVHYSLPRGPIDKLHLSTDLGLSVTATMNSHVFQVNKVEAPQYSMDFVDKVGDNVQHGMPICTVEPDDYLVGMASEDLLVYRRNLKQLYKDVEAFGSQVTIKQEGDRAGCRTLVLRFVRLGASKKVNLGQARTHGHLLRLLDNMAAHHRLLAICYDELIKQDRHIVQRLHAAKKLLMYVKVMTGDMRNTLMKDRTFQFADKFRAWYAEITKEQDEKGIESLDEAVDEQPVENMVVEMSPDQFDRNGCDDSGSSVRSILRQKSSQSSLSSFATAIVPKKRVTFAANLTLGPTGPGSAVHSVKSERVSVTVPSFDQERLRDESSIFKTITSRADEGQSYLLALIGPNADIVSSLRELTAAVRTVSSLAINKELILAPGLKLQCKVQVDEPNQCSVRVRLGHLSFDCTGATDQDATIGALSRLTSAIGEHQRLYIDMLLYLRSQFGLCAANDTRKVKDAAFSYLVTKRIVRLRERPSRNLNNVLTYDVVAYIQECPLICRRGSSLPSTKSEVVDALMMFLMELVDQYDESLKRDRVVQIKSEIKSVTTEKIDAEADVETTNDVKMEVVPESAEHIASREEREAELRSRGILGKRRYALDVNISESERGAPRSRLSNATLELKAPDTRGTQRKDGRVPSVNGTNLFVEDRRGLGRNRNTRASRPADEVAKAKSVVYQELLMLLFRHREKVVEAVKTIVWDLSARSDAIKFTPNLTIFWTATKLENGLVRCVLTAAESVVGACGEGPSIEIAKDRAASTLINTLDGMIHTWRALVSTYKERLAKTPTTLMAGNEVQAKNRDKVSTSEKLVPPMFMYFIKVRDTLAISTSCLTAKDAKRSANERWRDILDSLAKMKFATSPFLSNGSTDMAHTTTRSQTVAAVQPRPLATPPVKQANLILCSDDEMDNDGDDYDSGSDGGGFSDDDWDPSAVKAAPDANVVSKSAVFENELNKEYDEQSECGQSHDARFRATIRSLFTPTDELCAGINRLWASLKYRGAEHKLIVPNVTANIKMERLREGVFEVTVDVNDVIRFKASKRAKPDACNAAVDGMLDKLNRVRSVWAQLLHFLDVKSLSYVSPIDSFRDLKLSGIANITTVVEERPRSSFGRASRSQPGVSCVVRVDDHVLCQVIWETEAEARRLAEWRAAQFMIDLIDCGLDTKPMNEGDEKMATDDGVSKVGGSVAWSCLIRIQDASDTCNIHEFPVDAFWCHTRNGMTPDDFPDSRSIVAAQDGIVGMSRIETEIRNLHESAVAFFYLESAYDHWKFVRQMVRYADKRKHNSRVLALSISPACLYNMYLIPPGASINSEHNSYWPEKALPRTGIDRKSVVGFLTKKKIR</sequence>
<proteinExistence type="predicted"/>
<evidence type="ECO:0000313" key="1">
    <source>
        <dbReference type="EMBL" id="CAK7911434.1"/>
    </source>
</evidence>
<reference evidence="1" key="1">
    <citation type="submission" date="2024-01" db="EMBL/GenBank/DDBJ databases">
        <authorList>
            <person name="Webb A."/>
        </authorList>
    </citation>
    <scope>NUCLEOTIDE SEQUENCE</scope>
    <source>
        <strain evidence="1">Pm1</strain>
    </source>
</reference>
<comment type="caution">
    <text evidence="1">The sequence shown here is derived from an EMBL/GenBank/DDBJ whole genome shotgun (WGS) entry which is preliminary data.</text>
</comment>
<organism evidence="1 2">
    <name type="scientific">Peronospora matthiolae</name>
    <dbReference type="NCBI Taxonomy" id="2874970"/>
    <lineage>
        <taxon>Eukaryota</taxon>
        <taxon>Sar</taxon>
        <taxon>Stramenopiles</taxon>
        <taxon>Oomycota</taxon>
        <taxon>Peronosporomycetes</taxon>
        <taxon>Peronosporales</taxon>
        <taxon>Peronosporaceae</taxon>
        <taxon>Peronospora</taxon>
    </lineage>
</organism>
<protein>
    <recommendedName>
        <fullName evidence="3">TFIIS central domain-containing protein</fullName>
    </recommendedName>
</protein>
<name>A0AAV1TDJ0_9STRA</name>